<proteinExistence type="predicted"/>
<keyword evidence="3" id="KW-1185">Reference proteome</keyword>
<reference evidence="3" key="1">
    <citation type="journal article" date="2011" name="PLoS Genet.">
        <title>The genome sequence of the leaf-cutter ant Atta cephalotes reveals insights into its obligate symbiotic lifestyle.</title>
        <authorList>
            <person name="Suen G."/>
            <person name="Teiling C."/>
            <person name="Li L."/>
            <person name="Holt C."/>
            <person name="Abouheif E."/>
            <person name="Bornberg-Bauer E."/>
            <person name="Bouffard P."/>
            <person name="Caldera E.J."/>
            <person name="Cash E."/>
            <person name="Cavanaugh A."/>
            <person name="Denas O."/>
            <person name="Elhaik E."/>
            <person name="Fave M.J."/>
            <person name="Gadau J."/>
            <person name="Gibson J.D."/>
            <person name="Graur D."/>
            <person name="Grubbs K.J."/>
            <person name="Hagen D.E."/>
            <person name="Harkins T.T."/>
            <person name="Helmkampf M."/>
            <person name="Hu H."/>
            <person name="Johnson B.R."/>
            <person name="Kim J."/>
            <person name="Marsh S.E."/>
            <person name="Moeller J.A."/>
            <person name="Munoz-Torres M.C."/>
            <person name="Murphy M.C."/>
            <person name="Naughton M.C."/>
            <person name="Nigam S."/>
            <person name="Overson R."/>
            <person name="Rajakumar R."/>
            <person name="Reese J.T."/>
            <person name="Scott J.J."/>
            <person name="Smith C.R."/>
            <person name="Tao S."/>
            <person name="Tsutsui N.D."/>
            <person name="Viljakainen L."/>
            <person name="Wissler L."/>
            <person name="Yandell M.D."/>
            <person name="Zimmer F."/>
            <person name="Taylor J."/>
            <person name="Slater S.C."/>
            <person name="Clifton S.W."/>
            <person name="Warren W.C."/>
            <person name="Elsik C.G."/>
            <person name="Smith C.D."/>
            <person name="Weinstock G.M."/>
            <person name="Gerardo N.M."/>
            <person name="Currie C.R."/>
        </authorList>
    </citation>
    <scope>NUCLEOTIDE SEQUENCE [LARGE SCALE GENOMIC DNA]</scope>
</reference>
<accession>A0A158NDB4</accession>
<feature type="signal peptide" evidence="1">
    <location>
        <begin position="1"/>
        <end position="19"/>
    </location>
</feature>
<dbReference type="KEGG" id="acep:105618599"/>
<evidence type="ECO:0000256" key="1">
    <source>
        <dbReference type="SAM" id="SignalP"/>
    </source>
</evidence>
<organism evidence="2 3">
    <name type="scientific">Atta cephalotes</name>
    <name type="common">Leafcutter ant</name>
    <dbReference type="NCBI Taxonomy" id="12957"/>
    <lineage>
        <taxon>Eukaryota</taxon>
        <taxon>Metazoa</taxon>
        <taxon>Ecdysozoa</taxon>
        <taxon>Arthropoda</taxon>
        <taxon>Hexapoda</taxon>
        <taxon>Insecta</taxon>
        <taxon>Pterygota</taxon>
        <taxon>Neoptera</taxon>
        <taxon>Endopterygota</taxon>
        <taxon>Hymenoptera</taxon>
        <taxon>Apocrita</taxon>
        <taxon>Aculeata</taxon>
        <taxon>Formicoidea</taxon>
        <taxon>Formicidae</taxon>
        <taxon>Myrmicinae</taxon>
        <taxon>Atta</taxon>
    </lineage>
</organism>
<protein>
    <submittedName>
        <fullName evidence="2">Uncharacterized protein</fullName>
    </submittedName>
</protein>
<feature type="chain" id="PRO_5007628996" evidence="1">
    <location>
        <begin position="20"/>
        <end position="189"/>
    </location>
</feature>
<keyword evidence="1" id="KW-0732">Signal</keyword>
<dbReference type="EnsemblMetazoa" id="XM_012200132.1">
    <property type="protein sequence ID" value="XP_012055522.1"/>
    <property type="gene ID" value="LOC105618599"/>
</dbReference>
<name>A0A158NDB4_ATTCE</name>
<evidence type="ECO:0000313" key="2">
    <source>
        <dbReference type="EnsemblMetazoa" id="XP_012055522.1"/>
    </source>
</evidence>
<sequence length="189" mass="21667">MKIPLLILCLAVVYGTCQTYDEKDHTKAIENNGDYKNYANMPFERSLVRYKRTISSVMPTPINALLSLLEFNDVRSIDKNFMTFISDLLTGKDVWSEIASANISTLLNQFKKINIVDFVREKIMTLINASFDKIFEVAKVCFLNLFLPILYMVLNKAKDTGLLPSQISAMIEMFNLCYKFLQFAGYVPK</sequence>
<dbReference type="Proteomes" id="UP000005205">
    <property type="component" value="Unassembled WGS sequence"/>
</dbReference>
<dbReference type="AlphaFoldDB" id="A0A158NDB4"/>
<gene>
    <name evidence="2" type="primary">105618599</name>
</gene>
<evidence type="ECO:0000313" key="3">
    <source>
        <dbReference type="Proteomes" id="UP000005205"/>
    </source>
</evidence>
<dbReference type="InParanoid" id="A0A158NDB4"/>
<reference evidence="2" key="2">
    <citation type="submission" date="2016-04" db="UniProtKB">
        <authorList>
            <consortium name="EnsemblMetazoa"/>
        </authorList>
    </citation>
    <scope>IDENTIFICATION</scope>
</reference>
<dbReference type="OrthoDB" id="7554485at2759"/>
<dbReference type="EMBL" id="ADTU01000980">
    <property type="status" value="NOT_ANNOTATED_CDS"/>
    <property type="molecule type" value="Genomic_DNA"/>
</dbReference>